<gene>
    <name evidence="2" type="ORF">ENSA5_46430</name>
</gene>
<dbReference type="AlphaFoldDB" id="A0A2S9XJ26"/>
<dbReference type="EMBL" id="PVNK01000201">
    <property type="protein sequence ID" value="PRP92878.1"/>
    <property type="molecule type" value="Genomic_DNA"/>
</dbReference>
<evidence type="ECO:0000313" key="3">
    <source>
        <dbReference type="Proteomes" id="UP000237968"/>
    </source>
</evidence>
<dbReference type="Proteomes" id="UP000237968">
    <property type="component" value="Unassembled WGS sequence"/>
</dbReference>
<name>A0A2S9XJ26_9BACT</name>
<evidence type="ECO:0000256" key="1">
    <source>
        <dbReference type="SAM" id="MobiDB-lite"/>
    </source>
</evidence>
<feature type="region of interest" description="Disordered" evidence="1">
    <location>
        <begin position="1"/>
        <end position="42"/>
    </location>
</feature>
<evidence type="ECO:0008006" key="4">
    <source>
        <dbReference type="Google" id="ProtNLM"/>
    </source>
</evidence>
<evidence type="ECO:0000313" key="2">
    <source>
        <dbReference type="EMBL" id="PRP92878.1"/>
    </source>
</evidence>
<comment type="caution">
    <text evidence="2">The sequence shown here is derived from an EMBL/GenBank/DDBJ whole genome shotgun (WGS) entry which is preliminary data.</text>
</comment>
<organism evidence="2 3">
    <name type="scientific">Enhygromyxa salina</name>
    <dbReference type="NCBI Taxonomy" id="215803"/>
    <lineage>
        <taxon>Bacteria</taxon>
        <taxon>Pseudomonadati</taxon>
        <taxon>Myxococcota</taxon>
        <taxon>Polyangia</taxon>
        <taxon>Nannocystales</taxon>
        <taxon>Nannocystaceae</taxon>
        <taxon>Enhygromyxa</taxon>
    </lineage>
</organism>
<dbReference type="RefSeq" id="WP_181198057.1">
    <property type="nucleotide sequence ID" value="NZ_PVNK01000201.1"/>
</dbReference>
<reference evidence="2 3" key="1">
    <citation type="submission" date="2018-03" db="EMBL/GenBank/DDBJ databases">
        <title>Draft Genome Sequences of the Obligatory Marine Myxobacteria Enhygromyxa salina SWB005.</title>
        <authorList>
            <person name="Poehlein A."/>
            <person name="Moghaddam J.A."/>
            <person name="Harms H."/>
            <person name="Alanjari M."/>
            <person name="Koenig G.M."/>
            <person name="Daniel R."/>
            <person name="Schaeberle T.F."/>
        </authorList>
    </citation>
    <scope>NUCLEOTIDE SEQUENCE [LARGE SCALE GENOMIC DNA]</scope>
    <source>
        <strain evidence="2 3">SWB005</strain>
    </source>
</reference>
<feature type="compositionally biased region" description="Low complexity" evidence="1">
    <location>
        <begin position="1"/>
        <end position="11"/>
    </location>
</feature>
<keyword evidence="3" id="KW-1185">Reference proteome</keyword>
<protein>
    <recommendedName>
        <fullName evidence="4">Bro-N domain-containing protein</fullName>
    </recommendedName>
</protein>
<sequence length="341" mass="37215">MLLRLPDPATRARARADDPETDPGPEPGRGASPTAEPGPSLATERELAVEFVGCFEGWSLVTVACDHRPYWLLTELSGALGVEDPTHLLAALAQRWLESCPEGAIVQLVGGDRRELLDKLDRAHVVLAPTHHRKPITLLGPPAIDELCACFDSATARRLKAHLRDQVVPEFHAWERATRALERPILSVDAAAIAANRLEFERRCFEAAVLERLLDRLEQAGLVAPDLLTAHRVVASELALGGCLEDYRESLAHGWSTPTQIAESWCGMTAMRVGKVIAHLGLKGSRAHSRAFLNKARGHDRTVISHVYSPAAVGLIERELRSRGHRRCAALDELETTGAAT</sequence>
<accession>A0A2S9XJ26</accession>
<proteinExistence type="predicted"/>